<dbReference type="OrthoDB" id="1523860at2"/>
<evidence type="ECO:0000259" key="1">
    <source>
        <dbReference type="Pfam" id="PF19335"/>
    </source>
</evidence>
<evidence type="ECO:0000313" key="3">
    <source>
        <dbReference type="Proteomes" id="UP000295706"/>
    </source>
</evidence>
<evidence type="ECO:0000313" key="2">
    <source>
        <dbReference type="EMBL" id="TDB62313.1"/>
    </source>
</evidence>
<dbReference type="InterPro" id="IPR045800">
    <property type="entry name" value="HMBD"/>
</dbReference>
<comment type="caution">
    <text evidence="2">The sequence shown here is derived from an EMBL/GenBank/DDBJ whole genome shotgun (WGS) entry which is preliminary data.</text>
</comment>
<dbReference type="Pfam" id="PF19335">
    <property type="entry name" value="HMBD"/>
    <property type="match status" value="1"/>
</dbReference>
<dbReference type="AlphaFoldDB" id="A0A4R4K4W0"/>
<proteinExistence type="predicted"/>
<dbReference type="RefSeq" id="WP_132120317.1">
    <property type="nucleotide sequence ID" value="NZ_SMJU01000012.1"/>
</dbReference>
<dbReference type="EMBL" id="SMJU01000012">
    <property type="protein sequence ID" value="TDB62313.1"/>
    <property type="molecule type" value="Genomic_DNA"/>
</dbReference>
<accession>A0A4R4K4W0</accession>
<gene>
    <name evidence="2" type="ORF">EZE20_18190</name>
</gene>
<dbReference type="PROSITE" id="PS51257">
    <property type="entry name" value="PROKAR_LIPOPROTEIN"/>
    <property type="match status" value="1"/>
</dbReference>
<protein>
    <recommendedName>
        <fullName evidence="1">Heavy metal binding domain-containing protein</fullName>
    </recommendedName>
</protein>
<reference evidence="2 3" key="1">
    <citation type="submission" date="2019-02" db="EMBL/GenBank/DDBJ databases">
        <title>Arundinibacter roseus gen. nov., sp. nov., a new member of the family Cytophagaceae.</title>
        <authorList>
            <person name="Szuroczki S."/>
            <person name="Khayer B."/>
            <person name="Sproer C."/>
            <person name="Toumi M."/>
            <person name="Szabo A."/>
            <person name="Felfoldi T."/>
            <person name="Schumann P."/>
            <person name="Toth E."/>
        </authorList>
    </citation>
    <scope>NUCLEOTIDE SEQUENCE [LARGE SCALE GENOMIC DNA]</scope>
    <source>
        <strain evidence="2 3">DMA-k-7a</strain>
    </source>
</reference>
<organism evidence="2 3">
    <name type="scientific">Arundinibacter roseus</name>
    <dbReference type="NCBI Taxonomy" id="2070510"/>
    <lineage>
        <taxon>Bacteria</taxon>
        <taxon>Pseudomonadati</taxon>
        <taxon>Bacteroidota</taxon>
        <taxon>Cytophagia</taxon>
        <taxon>Cytophagales</taxon>
        <taxon>Spirosomataceae</taxon>
        <taxon>Arundinibacter</taxon>
    </lineage>
</organism>
<feature type="domain" description="Heavy metal binding" evidence="1">
    <location>
        <begin position="41"/>
        <end position="70"/>
    </location>
</feature>
<dbReference type="GO" id="GO:0046872">
    <property type="term" value="F:metal ion binding"/>
    <property type="evidence" value="ECO:0007669"/>
    <property type="project" value="InterPro"/>
</dbReference>
<keyword evidence="3" id="KW-1185">Reference proteome</keyword>
<dbReference type="Proteomes" id="UP000295706">
    <property type="component" value="Unassembled WGS sequence"/>
</dbReference>
<name>A0A4R4K4W0_9BACT</name>
<sequence length="78" mass="8381">MRKLIYLVAFSALLACSDKKENTETVTEETPAAVETTAAKHYACPMKCEGEKTYDAAGTCPVCKMDLAEVAMAEADSL</sequence>